<dbReference type="Pfam" id="PF07729">
    <property type="entry name" value="FCD"/>
    <property type="match status" value="1"/>
</dbReference>
<dbReference type="InterPro" id="IPR036390">
    <property type="entry name" value="WH_DNA-bd_sf"/>
</dbReference>
<proteinExistence type="predicted"/>
<dbReference type="Proteomes" id="UP001595593">
    <property type="component" value="Unassembled WGS sequence"/>
</dbReference>
<dbReference type="Gene3D" id="1.10.10.10">
    <property type="entry name" value="Winged helix-like DNA-binding domain superfamily/Winged helix DNA-binding domain"/>
    <property type="match status" value="1"/>
</dbReference>
<dbReference type="SMART" id="SM00345">
    <property type="entry name" value="HTH_GNTR"/>
    <property type="match status" value="1"/>
</dbReference>
<dbReference type="SUPFAM" id="SSF48008">
    <property type="entry name" value="GntR ligand-binding domain-like"/>
    <property type="match status" value="1"/>
</dbReference>
<dbReference type="InterPro" id="IPR036388">
    <property type="entry name" value="WH-like_DNA-bd_sf"/>
</dbReference>
<evidence type="ECO:0000256" key="2">
    <source>
        <dbReference type="ARBA" id="ARBA00023125"/>
    </source>
</evidence>
<protein>
    <submittedName>
        <fullName evidence="5">GntR family transcriptional regulator</fullName>
    </submittedName>
</protein>
<sequence>MASLQALEGFTRLNLAGPVGLNIAHFLRDAIIRNQLCPGQSLPEAEVSQVMGVSRQPVRDALIRLSEAGLLRILPQRGTLVTRISVSGVRSGHFVRQAVECAVIRRAATEAGDAAIARIGRMVDAQEEALAAADHGRFFMLDNEMHEAFAAAIGLHDAWTALSAVKLQMDRVRYLSLPETTPGPLLIRQHRAILAALVARHADAAEAAMIDHLSEVHASLPQLVGRFPDHFDKGD</sequence>
<feature type="domain" description="HTH gntR-type" evidence="4">
    <location>
        <begin position="17"/>
        <end position="84"/>
    </location>
</feature>
<dbReference type="InterPro" id="IPR011711">
    <property type="entry name" value="GntR_C"/>
</dbReference>
<keyword evidence="6" id="KW-1185">Reference proteome</keyword>
<dbReference type="PANTHER" id="PTHR43537">
    <property type="entry name" value="TRANSCRIPTIONAL REGULATOR, GNTR FAMILY"/>
    <property type="match status" value="1"/>
</dbReference>
<gene>
    <name evidence="5" type="ORF">ACFOD4_01290</name>
</gene>
<dbReference type="SUPFAM" id="SSF46785">
    <property type="entry name" value="Winged helix' DNA-binding domain"/>
    <property type="match status" value="1"/>
</dbReference>
<evidence type="ECO:0000256" key="3">
    <source>
        <dbReference type="ARBA" id="ARBA00023163"/>
    </source>
</evidence>
<dbReference type="Gene3D" id="1.20.120.530">
    <property type="entry name" value="GntR ligand-binding domain-like"/>
    <property type="match status" value="1"/>
</dbReference>
<evidence type="ECO:0000313" key="6">
    <source>
        <dbReference type="Proteomes" id="UP001595593"/>
    </source>
</evidence>
<dbReference type="InterPro" id="IPR000524">
    <property type="entry name" value="Tscrpt_reg_HTH_GntR"/>
</dbReference>
<name>A0ABV7FTK0_9PROT</name>
<dbReference type="PANTHER" id="PTHR43537:SF6">
    <property type="entry name" value="HTH-TYPE TRANSCRIPTIONAL REPRESSOR RSPR"/>
    <property type="match status" value="1"/>
</dbReference>
<organism evidence="5 6">
    <name type="scientific">Teichococcus globiformis</name>
    <dbReference type="NCBI Taxonomy" id="2307229"/>
    <lineage>
        <taxon>Bacteria</taxon>
        <taxon>Pseudomonadati</taxon>
        <taxon>Pseudomonadota</taxon>
        <taxon>Alphaproteobacteria</taxon>
        <taxon>Acetobacterales</taxon>
        <taxon>Roseomonadaceae</taxon>
        <taxon>Roseomonas</taxon>
    </lineage>
</organism>
<dbReference type="EMBL" id="JBHRTN010000003">
    <property type="protein sequence ID" value="MFC3123679.1"/>
    <property type="molecule type" value="Genomic_DNA"/>
</dbReference>
<accession>A0ABV7FTK0</accession>
<dbReference type="Pfam" id="PF00392">
    <property type="entry name" value="GntR"/>
    <property type="match status" value="1"/>
</dbReference>
<evidence type="ECO:0000313" key="5">
    <source>
        <dbReference type="EMBL" id="MFC3123679.1"/>
    </source>
</evidence>
<dbReference type="PROSITE" id="PS50949">
    <property type="entry name" value="HTH_GNTR"/>
    <property type="match status" value="1"/>
</dbReference>
<comment type="caution">
    <text evidence="5">The sequence shown here is derived from an EMBL/GenBank/DDBJ whole genome shotgun (WGS) entry which is preliminary data.</text>
</comment>
<keyword evidence="2" id="KW-0238">DNA-binding</keyword>
<dbReference type="SMART" id="SM00895">
    <property type="entry name" value="FCD"/>
    <property type="match status" value="1"/>
</dbReference>
<dbReference type="RefSeq" id="WP_379592794.1">
    <property type="nucleotide sequence ID" value="NZ_JBHRTN010000003.1"/>
</dbReference>
<reference evidence="6" key="1">
    <citation type="journal article" date="2019" name="Int. J. Syst. Evol. Microbiol.">
        <title>The Global Catalogue of Microorganisms (GCM) 10K type strain sequencing project: providing services to taxonomists for standard genome sequencing and annotation.</title>
        <authorList>
            <consortium name="The Broad Institute Genomics Platform"/>
            <consortium name="The Broad Institute Genome Sequencing Center for Infectious Disease"/>
            <person name="Wu L."/>
            <person name="Ma J."/>
        </authorList>
    </citation>
    <scope>NUCLEOTIDE SEQUENCE [LARGE SCALE GENOMIC DNA]</scope>
    <source>
        <strain evidence="6">KCTC 52094</strain>
    </source>
</reference>
<evidence type="ECO:0000256" key="1">
    <source>
        <dbReference type="ARBA" id="ARBA00023015"/>
    </source>
</evidence>
<keyword evidence="3" id="KW-0804">Transcription</keyword>
<dbReference type="InterPro" id="IPR008920">
    <property type="entry name" value="TF_FadR/GntR_C"/>
</dbReference>
<evidence type="ECO:0000259" key="4">
    <source>
        <dbReference type="PROSITE" id="PS50949"/>
    </source>
</evidence>
<dbReference type="CDD" id="cd07377">
    <property type="entry name" value="WHTH_GntR"/>
    <property type="match status" value="1"/>
</dbReference>
<keyword evidence="1" id="KW-0805">Transcription regulation</keyword>